<dbReference type="AlphaFoldDB" id="A0A2U1LYQ4"/>
<accession>A0A2U1LYQ4</accession>
<gene>
    <name evidence="1" type="ORF">CTI12_AA438510</name>
</gene>
<name>A0A2U1LYQ4_ARTAN</name>
<protein>
    <submittedName>
        <fullName evidence="1">Uncharacterized protein</fullName>
    </submittedName>
</protein>
<evidence type="ECO:0000313" key="1">
    <source>
        <dbReference type="EMBL" id="PWA54133.1"/>
    </source>
</evidence>
<keyword evidence="2" id="KW-1185">Reference proteome</keyword>
<dbReference type="Proteomes" id="UP000245207">
    <property type="component" value="Unassembled WGS sequence"/>
</dbReference>
<reference evidence="1 2" key="1">
    <citation type="journal article" date="2018" name="Mol. Plant">
        <title>The genome of Artemisia annua provides insight into the evolution of Asteraceae family and artemisinin biosynthesis.</title>
        <authorList>
            <person name="Shen Q."/>
            <person name="Zhang L."/>
            <person name="Liao Z."/>
            <person name="Wang S."/>
            <person name="Yan T."/>
            <person name="Shi P."/>
            <person name="Liu M."/>
            <person name="Fu X."/>
            <person name="Pan Q."/>
            <person name="Wang Y."/>
            <person name="Lv Z."/>
            <person name="Lu X."/>
            <person name="Zhang F."/>
            <person name="Jiang W."/>
            <person name="Ma Y."/>
            <person name="Chen M."/>
            <person name="Hao X."/>
            <person name="Li L."/>
            <person name="Tang Y."/>
            <person name="Lv G."/>
            <person name="Zhou Y."/>
            <person name="Sun X."/>
            <person name="Brodelius P.E."/>
            <person name="Rose J.K.C."/>
            <person name="Tang K."/>
        </authorList>
    </citation>
    <scope>NUCLEOTIDE SEQUENCE [LARGE SCALE GENOMIC DNA]</scope>
    <source>
        <strain evidence="2">cv. Huhao1</strain>
        <tissue evidence="1">Leaf</tissue>
    </source>
</reference>
<evidence type="ECO:0000313" key="2">
    <source>
        <dbReference type="Proteomes" id="UP000245207"/>
    </source>
</evidence>
<proteinExistence type="predicted"/>
<comment type="caution">
    <text evidence="1">The sequence shown here is derived from an EMBL/GenBank/DDBJ whole genome shotgun (WGS) entry which is preliminary data.</text>
</comment>
<organism evidence="1 2">
    <name type="scientific">Artemisia annua</name>
    <name type="common">Sweet wormwood</name>
    <dbReference type="NCBI Taxonomy" id="35608"/>
    <lineage>
        <taxon>Eukaryota</taxon>
        <taxon>Viridiplantae</taxon>
        <taxon>Streptophyta</taxon>
        <taxon>Embryophyta</taxon>
        <taxon>Tracheophyta</taxon>
        <taxon>Spermatophyta</taxon>
        <taxon>Magnoliopsida</taxon>
        <taxon>eudicotyledons</taxon>
        <taxon>Gunneridae</taxon>
        <taxon>Pentapetalae</taxon>
        <taxon>asterids</taxon>
        <taxon>campanulids</taxon>
        <taxon>Asterales</taxon>
        <taxon>Asteraceae</taxon>
        <taxon>Asteroideae</taxon>
        <taxon>Anthemideae</taxon>
        <taxon>Artemisiinae</taxon>
        <taxon>Artemisia</taxon>
    </lineage>
</organism>
<sequence length="122" mass="13648">MKTRRLQVNVSANVIPEVLANVCASNVPASVTSSRFHLYRCFEIRMLLSGHMQMGRWPVTLDFGAGLIRHEATVDYDGLQWCDDIVRQVGVAQSSAPGRFSTGNSYVWPFYVITVVNEITLI</sequence>
<dbReference type="EMBL" id="PKPP01007181">
    <property type="protein sequence ID" value="PWA54133.1"/>
    <property type="molecule type" value="Genomic_DNA"/>
</dbReference>